<dbReference type="RefSeq" id="WP_145981858.1">
    <property type="nucleotide sequence ID" value="NZ_LS483452.1"/>
</dbReference>
<dbReference type="InterPro" id="IPR057271">
    <property type="entry name" value="YagK_YfjJ_C"/>
</dbReference>
<feature type="domain" description="YagK/YfjJ C-terminal" evidence="2">
    <location>
        <begin position="26"/>
        <end position="167"/>
    </location>
</feature>
<evidence type="ECO:0000313" key="3">
    <source>
        <dbReference type="EMBL" id="SQH75525.1"/>
    </source>
</evidence>
<reference evidence="4" key="1">
    <citation type="submission" date="2018-06" db="EMBL/GenBank/DDBJ databases">
        <authorList>
            <person name="Cea G.-C."/>
            <person name="William W."/>
        </authorList>
    </citation>
    <scope>NUCLEOTIDE SEQUENCE [LARGE SCALE GENOMIC DNA]</scope>
    <source>
        <strain evidence="4">DB21MT-2</strain>
    </source>
</reference>
<accession>A0A330M0B8</accession>
<evidence type="ECO:0000313" key="4">
    <source>
        <dbReference type="Proteomes" id="UP000250123"/>
    </source>
</evidence>
<sequence>MPNGQLGWYPKMVFRFVDQLEAMLTYSRCVMVIRADLHINGYTDKNKVLAIFWRRLGKKLKRKYAALEIGYLWVREYEKAENKKQHYHLMVMVSKELIHYSGTVTTMIIDVWQGITGTQAHIPKNCYYTVKRDDRASFIEPVKRMCYLAKSRGKGYRPPQTKDFGSSKVKRLN</sequence>
<gene>
    <name evidence="3" type="ORF">SHEWBE_1559</name>
</gene>
<protein>
    <recommendedName>
        <fullName evidence="2">YagK/YfjJ C-terminal domain-containing protein</fullName>
    </recommendedName>
</protein>
<dbReference type="KEGG" id="sbk:SHEWBE_1559"/>
<dbReference type="EMBL" id="LS483452">
    <property type="protein sequence ID" value="SQH75525.1"/>
    <property type="molecule type" value="Genomic_DNA"/>
</dbReference>
<dbReference type="OrthoDB" id="5593782at2"/>
<proteinExistence type="predicted"/>
<dbReference type="Proteomes" id="UP000250123">
    <property type="component" value="Chromosome SHEWBE"/>
</dbReference>
<dbReference type="Pfam" id="PF11726">
    <property type="entry name" value="YagK_YfjJ_C"/>
    <property type="match status" value="1"/>
</dbReference>
<evidence type="ECO:0000256" key="1">
    <source>
        <dbReference type="SAM" id="MobiDB-lite"/>
    </source>
</evidence>
<organism evidence="3 4">
    <name type="scientific">Shewanella benthica</name>
    <dbReference type="NCBI Taxonomy" id="43661"/>
    <lineage>
        <taxon>Bacteria</taxon>
        <taxon>Pseudomonadati</taxon>
        <taxon>Pseudomonadota</taxon>
        <taxon>Gammaproteobacteria</taxon>
        <taxon>Alteromonadales</taxon>
        <taxon>Shewanellaceae</taxon>
        <taxon>Shewanella</taxon>
    </lineage>
</organism>
<dbReference type="AlphaFoldDB" id="A0A330M0B8"/>
<name>A0A330M0B8_9GAMM</name>
<feature type="region of interest" description="Disordered" evidence="1">
    <location>
        <begin position="152"/>
        <end position="173"/>
    </location>
</feature>
<evidence type="ECO:0000259" key="2">
    <source>
        <dbReference type="Pfam" id="PF11726"/>
    </source>
</evidence>